<dbReference type="OrthoDB" id="43862at2"/>
<gene>
    <name evidence="2" type="ORF">SAMN05421790_10876</name>
</gene>
<evidence type="ECO:0000313" key="2">
    <source>
        <dbReference type="EMBL" id="SIS95207.1"/>
    </source>
</evidence>
<dbReference type="EMBL" id="FTOD01000008">
    <property type="protein sequence ID" value="SIS95207.1"/>
    <property type="molecule type" value="Genomic_DNA"/>
</dbReference>
<dbReference type="GO" id="GO:0032259">
    <property type="term" value="P:methylation"/>
    <property type="evidence" value="ECO:0007669"/>
    <property type="project" value="UniProtKB-KW"/>
</dbReference>
<dbReference type="RefSeq" id="WP_076525498.1">
    <property type="nucleotide sequence ID" value="NZ_CP048103.1"/>
</dbReference>
<dbReference type="Proteomes" id="UP000186795">
    <property type="component" value="Unassembled WGS sequence"/>
</dbReference>
<evidence type="ECO:0000259" key="1">
    <source>
        <dbReference type="Pfam" id="PF08241"/>
    </source>
</evidence>
<dbReference type="Gene3D" id="3.40.50.150">
    <property type="entry name" value="Vaccinia Virus protein VP39"/>
    <property type="match status" value="1"/>
</dbReference>
<dbReference type="InterPro" id="IPR029063">
    <property type="entry name" value="SAM-dependent_MTases_sf"/>
</dbReference>
<organism evidence="2 3">
    <name type="scientific">Kroppenstedtia eburnea</name>
    <dbReference type="NCBI Taxonomy" id="714067"/>
    <lineage>
        <taxon>Bacteria</taxon>
        <taxon>Bacillati</taxon>
        <taxon>Bacillota</taxon>
        <taxon>Bacilli</taxon>
        <taxon>Bacillales</taxon>
        <taxon>Thermoactinomycetaceae</taxon>
        <taxon>Kroppenstedtia</taxon>
    </lineage>
</organism>
<dbReference type="PANTHER" id="PTHR42912">
    <property type="entry name" value="METHYLTRANSFERASE"/>
    <property type="match status" value="1"/>
</dbReference>
<keyword evidence="2" id="KW-0489">Methyltransferase</keyword>
<accession>A0A1N7N9Z7</accession>
<dbReference type="InterPro" id="IPR013216">
    <property type="entry name" value="Methyltransf_11"/>
</dbReference>
<dbReference type="Pfam" id="PF08241">
    <property type="entry name" value="Methyltransf_11"/>
    <property type="match status" value="1"/>
</dbReference>
<sequence>MPEKVSKGYKGLGMNGVIAAWYAKNTRKNMEDYRRVAKKAAQSLYTEASVLEVAPGPGYLSLELAKLGNYKVTGLDISETFVEIARKHAKEAGVEIDFRLGDAAAMPFPDETFDLIICRSAFKNFSQPIRALDEMHRVLKPGGKAVILDLRGDVSSARLNRHVEEELAYTGVNALLTKWVMRSMLIKRAYTKQAFAEMVSKSEFGSCEILEDSIELEIRLEKNPHPGH</sequence>
<reference evidence="3" key="1">
    <citation type="submission" date="2017-01" db="EMBL/GenBank/DDBJ databases">
        <authorList>
            <person name="Varghese N."/>
            <person name="Submissions S."/>
        </authorList>
    </citation>
    <scope>NUCLEOTIDE SEQUENCE [LARGE SCALE GENOMIC DNA]</scope>
    <source>
        <strain evidence="3">DSM 45196</strain>
    </source>
</reference>
<dbReference type="AlphaFoldDB" id="A0A1N7N9Z7"/>
<protein>
    <submittedName>
        <fullName evidence="2">Methyltransferase domain-containing protein</fullName>
    </submittedName>
</protein>
<keyword evidence="2" id="KW-0808">Transferase</keyword>
<name>A0A1N7N9Z7_9BACL</name>
<keyword evidence="3" id="KW-1185">Reference proteome</keyword>
<feature type="domain" description="Methyltransferase type 11" evidence="1">
    <location>
        <begin position="51"/>
        <end position="147"/>
    </location>
</feature>
<proteinExistence type="predicted"/>
<dbReference type="CDD" id="cd02440">
    <property type="entry name" value="AdoMet_MTases"/>
    <property type="match status" value="1"/>
</dbReference>
<dbReference type="SUPFAM" id="SSF53335">
    <property type="entry name" value="S-adenosyl-L-methionine-dependent methyltransferases"/>
    <property type="match status" value="1"/>
</dbReference>
<dbReference type="PANTHER" id="PTHR42912:SF80">
    <property type="entry name" value="METHYLTRANSFERASE DOMAIN-CONTAINING PROTEIN"/>
    <property type="match status" value="1"/>
</dbReference>
<evidence type="ECO:0000313" key="3">
    <source>
        <dbReference type="Proteomes" id="UP000186795"/>
    </source>
</evidence>
<dbReference type="GO" id="GO:0008757">
    <property type="term" value="F:S-adenosylmethionine-dependent methyltransferase activity"/>
    <property type="evidence" value="ECO:0007669"/>
    <property type="project" value="InterPro"/>
</dbReference>
<dbReference type="InterPro" id="IPR050508">
    <property type="entry name" value="Methyltransf_Superfamily"/>
</dbReference>